<gene>
    <name evidence="1" type="ordered locus">Desor_3900</name>
</gene>
<sequence length="53" mass="5916">MKKIPDGGYLCTEKTSYTDGTASFFVVPKTCFWNNGIGETSAYRVGEEFPSHF</sequence>
<proteinExistence type="predicted"/>
<dbReference type="HOGENOM" id="CLU_3060902_0_0_9"/>
<reference evidence="2" key="1">
    <citation type="submission" date="2011-11" db="EMBL/GenBank/DDBJ databases">
        <title>Complete sequence of Desulfosporosinus orientis DSM 765.</title>
        <authorList>
            <person name="Lucas S."/>
            <person name="Han J."/>
            <person name="Lapidus A."/>
            <person name="Cheng J.-F."/>
            <person name="Goodwin L."/>
            <person name="Pitluck S."/>
            <person name="Peters L."/>
            <person name="Ovchinnikova G."/>
            <person name="Teshima H."/>
            <person name="Detter J.C."/>
            <person name="Han C."/>
            <person name="Tapia R."/>
            <person name="Land M."/>
            <person name="Hauser L."/>
            <person name="Kyrpides N."/>
            <person name="Ivanova N."/>
            <person name="Pagani I."/>
            <person name="Pester M."/>
            <person name="Spring S."/>
            <person name="Ollivier B."/>
            <person name="Rattei T."/>
            <person name="Klenk H.-P."/>
            <person name="Wagner M."/>
            <person name="Loy A."/>
            <person name="Woyke T."/>
        </authorList>
    </citation>
    <scope>NUCLEOTIDE SEQUENCE [LARGE SCALE GENOMIC DNA]</scope>
    <source>
        <strain evidence="2">ATCC 19365 / DSM 765 / NCIMB 8382 / VKM B-1628</strain>
    </source>
</reference>
<dbReference type="AlphaFoldDB" id="G7WBU9"/>
<evidence type="ECO:0000313" key="2">
    <source>
        <dbReference type="Proteomes" id="UP000006346"/>
    </source>
</evidence>
<name>G7WBU9_DESOD</name>
<organism evidence="1 2">
    <name type="scientific">Desulfosporosinus orientis (strain ATCC 19365 / DSM 765 / NCIMB 8382 / VKM B-1628 / Singapore I)</name>
    <name type="common">Desulfotomaculum orientis</name>
    <dbReference type="NCBI Taxonomy" id="768706"/>
    <lineage>
        <taxon>Bacteria</taxon>
        <taxon>Bacillati</taxon>
        <taxon>Bacillota</taxon>
        <taxon>Clostridia</taxon>
        <taxon>Eubacteriales</taxon>
        <taxon>Desulfitobacteriaceae</taxon>
        <taxon>Desulfosporosinus</taxon>
    </lineage>
</organism>
<dbReference type="Proteomes" id="UP000006346">
    <property type="component" value="Chromosome"/>
</dbReference>
<accession>G7WBU9</accession>
<dbReference type="EMBL" id="CP003108">
    <property type="protein sequence ID" value="AET69346.1"/>
    <property type="molecule type" value="Genomic_DNA"/>
</dbReference>
<keyword evidence="2" id="KW-1185">Reference proteome</keyword>
<protein>
    <submittedName>
        <fullName evidence="1">Uncharacterized protein</fullName>
    </submittedName>
</protein>
<reference evidence="1 2" key="2">
    <citation type="journal article" date="2012" name="J. Bacteriol.">
        <title>Complete genome sequences of Desulfosporosinus orientis DSM765T, Desulfosporosinus youngiae DSM17734T, Desulfosporosinus meridiei DSM13257T, and Desulfosporosinus acidiphilus DSM22704T.</title>
        <authorList>
            <person name="Pester M."/>
            <person name="Brambilla E."/>
            <person name="Alazard D."/>
            <person name="Rattei T."/>
            <person name="Weinmaier T."/>
            <person name="Han J."/>
            <person name="Lucas S."/>
            <person name="Lapidus A."/>
            <person name="Cheng J.F."/>
            <person name="Goodwin L."/>
            <person name="Pitluck S."/>
            <person name="Peters L."/>
            <person name="Ovchinnikova G."/>
            <person name="Teshima H."/>
            <person name="Detter J.C."/>
            <person name="Han C.S."/>
            <person name="Tapia R."/>
            <person name="Land M.L."/>
            <person name="Hauser L."/>
            <person name="Kyrpides N.C."/>
            <person name="Ivanova N.N."/>
            <person name="Pagani I."/>
            <person name="Huntmann M."/>
            <person name="Wei C.L."/>
            <person name="Davenport K.W."/>
            <person name="Daligault H."/>
            <person name="Chain P.S."/>
            <person name="Chen A."/>
            <person name="Mavromatis K."/>
            <person name="Markowitz V."/>
            <person name="Szeto E."/>
            <person name="Mikhailova N."/>
            <person name="Pati A."/>
            <person name="Wagner M."/>
            <person name="Woyke T."/>
            <person name="Ollivier B."/>
            <person name="Klenk H.P."/>
            <person name="Spring S."/>
            <person name="Loy A."/>
        </authorList>
    </citation>
    <scope>NUCLEOTIDE SEQUENCE [LARGE SCALE GENOMIC DNA]</scope>
    <source>
        <strain evidence="2">ATCC 19365 / DSM 765 / NCIMB 8382 / VKM B-1628</strain>
    </source>
</reference>
<dbReference type="KEGG" id="dor:Desor_3900"/>
<evidence type="ECO:0000313" key="1">
    <source>
        <dbReference type="EMBL" id="AET69346.1"/>
    </source>
</evidence>